<reference evidence="4" key="1">
    <citation type="submission" date="2013-03" db="EMBL/GenBank/DDBJ databases">
        <title>The Genome Sequence of Anopheles epiroticus epiroticus2.</title>
        <authorList>
            <consortium name="The Broad Institute Genomics Platform"/>
            <person name="Neafsey D.E."/>
            <person name="Howell P."/>
            <person name="Walker B."/>
            <person name="Young S.K."/>
            <person name="Zeng Q."/>
            <person name="Gargeya S."/>
            <person name="Fitzgerald M."/>
            <person name="Haas B."/>
            <person name="Abouelleil A."/>
            <person name="Allen A.W."/>
            <person name="Alvarado L."/>
            <person name="Arachchi H.M."/>
            <person name="Berlin A.M."/>
            <person name="Chapman S.B."/>
            <person name="Gainer-Dewar J."/>
            <person name="Goldberg J."/>
            <person name="Griggs A."/>
            <person name="Gujja S."/>
            <person name="Hansen M."/>
            <person name="Howarth C."/>
            <person name="Imamovic A."/>
            <person name="Ireland A."/>
            <person name="Larimer J."/>
            <person name="McCowan C."/>
            <person name="Murphy C."/>
            <person name="Pearson M."/>
            <person name="Poon T.W."/>
            <person name="Priest M."/>
            <person name="Roberts A."/>
            <person name="Saif S."/>
            <person name="Shea T."/>
            <person name="Sisk P."/>
            <person name="Sykes S."/>
            <person name="Wortman J."/>
            <person name="Nusbaum C."/>
            <person name="Birren B."/>
        </authorList>
    </citation>
    <scope>NUCLEOTIDE SEQUENCE [LARGE SCALE GENOMIC DNA]</scope>
    <source>
        <strain evidence="4">Epiroticus2</strain>
    </source>
</reference>
<reference evidence="3" key="2">
    <citation type="submission" date="2020-05" db="UniProtKB">
        <authorList>
            <consortium name="EnsemblMetazoa"/>
        </authorList>
    </citation>
    <scope>IDENTIFICATION</scope>
    <source>
        <strain evidence="3">Epiroticus2</strain>
    </source>
</reference>
<dbReference type="PANTHER" id="PTHR45712">
    <property type="entry name" value="AGAP008170-PA"/>
    <property type="match status" value="1"/>
</dbReference>
<dbReference type="SUPFAM" id="SSF52058">
    <property type="entry name" value="L domain-like"/>
    <property type="match status" value="1"/>
</dbReference>
<dbReference type="InterPro" id="IPR001611">
    <property type="entry name" value="Leu-rich_rpt"/>
</dbReference>
<keyword evidence="2" id="KW-0677">Repeat</keyword>
<dbReference type="Pfam" id="PF00560">
    <property type="entry name" value="LRR_1"/>
    <property type="match status" value="1"/>
</dbReference>
<dbReference type="GO" id="GO:0005615">
    <property type="term" value="C:extracellular space"/>
    <property type="evidence" value="ECO:0007669"/>
    <property type="project" value="TreeGrafter"/>
</dbReference>
<evidence type="ECO:0000313" key="4">
    <source>
        <dbReference type="Proteomes" id="UP000075885"/>
    </source>
</evidence>
<proteinExistence type="predicted"/>
<dbReference type="InterPro" id="IPR003591">
    <property type="entry name" value="Leu-rich_rpt_typical-subtyp"/>
</dbReference>
<dbReference type="PANTHER" id="PTHR45712:SF22">
    <property type="entry name" value="INSULIN-LIKE GROWTH FACTOR-BINDING PROTEIN COMPLEX ACID LABILE SUBUNIT"/>
    <property type="match status" value="1"/>
</dbReference>
<protein>
    <submittedName>
        <fullName evidence="3">Uncharacterized protein</fullName>
    </submittedName>
</protein>
<dbReference type="SUPFAM" id="SSF52047">
    <property type="entry name" value="RNI-like"/>
    <property type="match status" value="1"/>
</dbReference>
<dbReference type="Pfam" id="PF13855">
    <property type="entry name" value="LRR_8"/>
    <property type="match status" value="2"/>
</dbReference>
<dbReference type="InterPro" id="IPR050333">
    <property type="entry name" value="SLRP"/>
</dbReference>
<accession>A0A182PQG0</accession>
<name>A0A182PQG0_9DIPT</name>
<dbReference type="EnsemblMetazoa" id="AEPI009191-RA">
    <property type="protein sequence ID" value="AEPI009191-PA"/>
    <property type="gene ID" value="AEPI009191"/>
</dbReference>
<keyword evidence="1" id="KW-0433">Leucine-rich repeat</keyword>
<dbReference type="AlphaFoldDB" id="A0A182PQG0"/>
<evidence type="ECO:0000256" key="1">
    <source>
        <dbReference type="ARBA" id="ARBA00022614"/>
    </source>
</evidence>
<dbReference type="Gene3D" id="3.80.10.10">
    <property type="entry name" value="Ribonuclease Inhibitor"/>
    <property type="match status" value="5"/>
</dbReference>
<sequence>MTSDGGIRLRRAIERYQMVHVEKMFVLNSASGPFLQRIASFVDTILYRRYRDATFSIPNDNTIKEIHTMRAPDMRAFIAGSNIQLEILNIDQCALDRLPPTLARMARLESLTINNCKLQIVRLDMLVDNRNLKILDLSNNRIRHLIPVVERSGRIINVENLKITGNLLDRLNMAVFASMPLLSTLLVWENRIVRLEASVPTNLPNLSILSVGYNQIASIDLSNLTLPNLDSLYLGPNALKCMPSLPRSLPKLSYFSLYSNNLTQLDLSYFRPYRNLERIVVSLNQITTVWTRSAVRLPVISLSLNDNKITAFNITGCDMPNITHLYLDDNRLTEIPSVFDRYPKARLVMDNNPLSCSTLLNFKDKLVTGQLHKDQKPLSMACKTTSSFFLEEETNMLTVSKMIVSISPSGPFLQRFSSFIDSVAYGNYHEATFVIPDSNTISTIEIRKASALRAFVAGTNTQLQMLDIFDCSLDRLPPTLPRMVKLKHLRINNCKLQVVQLDILVVNQNLTTLNILNNQIRQLVPVVQRPGRMLSVEVLNLVMNRLEYLDMAAFMYIPHLALLYLSENPITHLQVSLPTNLPKLRTLYISNNRLTTLNLRNLTLPIVEIIDCGGKALQQLPLLPRSLPKLINIALHGTMLTRLDLSYFRPYRNLQFISVTSGLITTVLASSPVQLPVVLLQLNDNRITTFNITGCDMPNITSLILYGNRLTAVPPVFDRYPKTRLTMDNNPLSCDTLLPFKEQLINYILLKDQSIERRVSQSGRFCYNLSAEQEND</sequence>
<dbReference type="Proteomes" id="UP000075885">
    <property type="component" value="Unassembled WGS sequence"/>
</dbReference>
<evidence type="ECO:0000256" key="2">
    <source>
        <dbReference type="ARBA" id="ARBA00022737"/>
    </source>
</evidence>
<dbReference type="PROSITE" id="PS51450">
    <property type="entry name" value="LRR"/>
    <property type="match status" value="3"/>
</dbReference>
<dbReference type="VEuPathDB" id="VectorBase:AEPI009191"/>
<dbReference type="InterPro" id="IPR032675">
    <property type="entry name" value="LRR_dom_sf"/>
</dbReference>
<dbReference type="SMART" id="SM00369">
    <property type="entry name" value="LRR_TYP"/>
    <property type="match status" value="11"/>
</dbReference>
<evidence type="ECO:0000313" key="3">
    <source>
        <dbReference type="EnsemblMetazoa" id="AEPI009191-PA"/>
    </source>
</evidence>
<dbReference type="STRING" id="199890.A0A182PQG0"/>
<dbReference type="SMART" id="SM00365">
    <property type="entry name" value="LRR_SD22"/>
    <property type="match status" value="5"/>
</dbReference>
<organism evidence="3 4">
    <name type="scientific">Anopheles epiroticus</name>
    <dbReference type="NCBI Taxonomy" id="199890"/>
    <lineage>
        <taxon>Eukaryota</taxon>
        <taxon>Metazoa</taxon>
        <taxon>Ecdysozoa</taxon>
        <taxon>Arthropoda</taxon>
        <taxon>Hexapoda</taxon>
        <taxon>Insecta</taxon>
        <taxon>Pterygota</taxon>
        <taxon>Neoptera</taxon>
        <taxon>Endopterygota</taxon>
        <taxon>Diptera</taxon>
        <taxon>Nematocera</taxon>
        <taxon>Culicoidea</taxon>
        <taxon>Culicidae</taxon>
        <taxon>Anophelinae</taxon>
        <taxon>Anopheles</taxon>
    </lineage>
</organism>
<keyword evidence="4" id="KW-1185">Reference proteome</keyword>